<evidence type="ECO:0000313" key="3">
    <source>
        <dbReference type="Proteomes" id="UP000298324"/>
    </source>
</evidence>
<reference evidence="2 3" key="1">
    <citation type="journal article" date="2018" name="Environ. Microbiol.">
        <title>Novel energy conservation strategies and behaviour of Pelotomaculum schinkii driving syntrophic propionate catabolism.</title>
        <authorList>
            <person name="Hidalgo-Ahumada C.A.P."/>
            <person name="Nobu M.K."/>
            <person name="Narihiro T."/>
            <person name="Tamaki H."/>
            <person name="Liu W.T."/>
            <person name="Kamagata Y."/>
            <person name="Stams A.J.M."/>
            <person name="Imachi H."/>
            <person name="Sousa D.Z."/>
        </authorList>
    </citation>
    <scope>NUCLEOTIDE SEQUENCE [LARGE SCALE GENOMIC DNA]</scope>
    <source>
        <strain evidence="2 3">HH</strain>
    </source>
</reference>
<feature type="region of interest" description="Disordered" evidence="1">
    <location>
        <begin position="17"/>
        <end position="69"/>
    </location>
</feature>
<dbReference type="EMBL" id="QFGA01000001">
    <property type="protein sequence ID" value="TEB06818.1"/>
    <property type="molecule type" value="Genomic_DNA"/>
</dbReference>
<dbReference type="Proteomes" id="UP000298324">
    <property type="component" value="Unassembled WGS sequence"/>
</dbReference>
<gene>
    <name evidence="2" type="ORF">Psch_00350</name>
</gene>
<dbReference type="RefSeq" id="WP_190238946.1">
    <property type="nucleotide sequence ID" value="NZ_QFGA01000001.1"/>
</dbReference>
<proteinExistence type="predicted"/>
<dbReference type="AlphaFoldDB" id="A0A4Y7RCV2"/>
<sequence>MNWKPYFYYRQQFTGESQSKEGVIQDEPEKKPSKDAAGEENKVIAVTDRTVEEEKQAGQSKGEPVKDKTLEPVAPYKHSRFQEVAPGVFQFKHHRPVAAPYLPVPETYQYGHEYWGQQLQPVGKPEEEGFVRVGAFPGATKDGLPVYQFT</sequence>
<feature type="compositionally biased region" description="Basic and acidic residues" evidence="1">
    <location>
        <begin position="27"/>
        <end position="42"/>
    </location>
</feature>
<organism evidence="2 3">
    <name type="scientific">Pelotomaculum schinkii</name>
    <dbReference type="NCBI Taxonomy" id="78350"/>
    <lineage>
        <taxon>Bacteria</taxon>
        <taxon>Bacillati</taxon>
        <taxon>Bacillota</taxon>
        <taxon>Clostridia</taxon>
        <taxon>Eubacteriales</taxon>
        <taxon>Desulfotomaculaceae</taxon>
        <taxon>Pelotomaculum</taxon>
    </lineage>
</organism>
<evidence type="ECO:0000256" key="1">
    <source>
        <dbReference type="SAM" id="MobiDB-lite"/>
    </source>
</evidence>
<protein>
    <submittedName>
        <fullName evidence="2">Uncharacterized protein</fullName>
    </submittedName>
</protein>
<name>A0A4Y7RCV2_9FIRM</name>
<comment type="caution">
    <text evidence="2">The sequence shown here is derived from an EMBL/GenBank/DDBJ whole genome shotgun (WGS) entry which is preliminary data.</text>
</comment>
<evidence type="ECO:0000313" key="2">
    <source>
        <dbReference type="EMBL" id="TEB06818.1"/>
    </source>
</evidence>
<keyword evidence="3" id="KW-1185">Reference proteome</keyword>
<accession>A0A4Y7RCV2</accession>